<evidence type="ECO:0000256" key="1">
    <source>
        <dbReference type="ARBA" id="ARBA00022801"/>
    </source>
</evidence>
<evidence type="ECO:0008006" key="9">
    <source>
        <dbReference type="Google" id="ProtNLM"/>
    </source>
</evidence>
<dbReference type="GO" id="GO:0016042">
    <property type="term" value="P:lipid catabolic process"/>
    <property type="evidence" value="ECO:0007669"/>
    <property type="project" value="UniProtKB-KW"/>
</dbReference>
<dbReference type="GO" id="GO:0046486">
    <property type="term" value="P:glycerolipid metabolic process"/>
    <property type="evidence" value="ECO:0007669"/>
    <property type="project" value="UniProtKB-ARBA"/>
</dbReference>
<dbReference type="AlphaFoldDB" id="A0A8H5EVT2"/>
<dbReference type="Gene3D" id="3.40.50.410">
    <property type="entry name" value="von Willebrand factor, type A domain"/>
    <property type="match status" value="1"/>
</dbReference>
<dbReference type="InterPro" id="IPR002035">
    <property type="entry name" value="VWF_A"/>
</dbReference>
<keyword evidence="2" id="KW-0442">Lipid degradation</keyword>
<dbReference type="OrthoDB" id="630895at2759"/>
<evidence type="ECO:0000256" key="4">
    <source>
        <dbReference type="PROSITE-ProRule" id="PRU01161"/>
    </source>
</evidence>
<comment type="caution">
    <text evidence="4">Lacks conserved residue(s) required for the propagation of feature annotation.</text>
</comment>
<dbReference type="GO" id="GO:0019369">
    <property type="term" value="P:arachidonate metabolic process"/>
    <property type="evidence" value="ECO:0007669"/>
    <property type="project" value="TreeGrafter"/>
</dbReference>
<dbReference type="Pfam" id="PF01734">
    <property type="entry name" value="Patatin"/>
    <property type="match status" value="1"/>
</dbReference>
<dbReference type="PROSITE" id="PS50234">
    <property type="entry name" value="VWFA"/>
    <property type="match status" value="1"/>
</dbReference>
<dbReference type="GO" id="GO:0047499">
    <property type="term" value="F:calcium-independent phospholipase A2 activity"/>
    <property type="evidence" value="ECO:0007669"/>
    <property type="project" value="TreeGrafter"/>
</dbReference>
<dbReference type="InterPro" id="IPR036465">
    <property type="entry name" value="vWFA_dom_sf"/>
</dbReference>
<keyword evidence="3" id="KW-0443">Lipid metabolism</keyword>
<dbReference type="Pfam" id="PF00092">
    <property type="entry name" value="VWA"/>
    <property type="match status" value="1"/>
</dbReference>
<dbReference type="SUPFAM" id="SSF53300">
    <property type="entry name" value="vWA-like"/>
    <property type="match status" value="1"/>
</dbReference>
<dbReference type="PANTHER" id="PTHR24185">
    <property type="entry name" value="CALCIUM-INDEPENDENT PHOSPHOLIPASE A2-GAMMA"/>
    <property type="match status" value="1"/>
</dbReference>
<name>A0A8H5EVT2_9AGAR</name>
<dbReference type="SUPFAM" id="SSF52151">
    <property type="entry name" value="FabD/lysophospholipase-like"/>
    <property type="match status" value="1"/>
</dbReference>
<dbReference type="InterPro" id="IPR016035">
    <property type="entry name" value="Acyl_Trfase/lysoPLipase"/>
</dbReference>
<evidence type="ECO:0000259" key="5">
    <source>
        <dbReference type="PROSITE" id="PS50234"/>
    </source>
</evidence>
<comment type="caution">
    <text evidence="7">The sequence shown here is derived from an EMBL/GenBank/DDBJ whole genome shotgun (WGS) entry which is preliminary data.</text>
</comment>
<feature type="domain" description="VWFA" evidence="5">
    <location>
        <begin position="411"/>
        <end position="604"/>
    </location>
</feature>
<evidence type="ECO:0000259" key="6">
    <source>
        <dbReference type="PROSITE" id="PS51635"/>
    </source>
</evidence>
<sequence length="609" mass="67352">MKSYQLNNAMATSATKRVLVLDGGCIRGLGCLFLLEELSKRIGEDPCAFFDLICGSGCGGLLAILLGRLRMNCQAAIGAYKKLVTALCGTQATDFHRRLFEGDGLLNSSEFSKALSDILESHGSDTNNMLAGELEYDDGANTFVTTVHNNSNHIYQIRSYPTPSQTTFVAHPKDHTWDVVEAVQATFACPFFMHPLSVEGKFPYSDAGFAGSNNPINQAVLECEKLWGGEQSVTFVSLGTSLESLTTGSEHVRAFELSRPADWDATAYVQNKKEFAQLAERFSMIAGETRGVTQKRSQEKDQQRQFFRLDPPLQIPEVVLCDVYYEADIRRSINEWVQGKGAGIIIELLATIPPDPTPHSPITRAEMEQRIKEAQMFEVPKPDPGTVNVGYNPELDKRRPTTIDDYLQRYHVLFVIDDSRSMKGKLWKEAQEALKRISDYAVVHQTAKIEVVFLNNSNRIEATKGGRSILTIFNVVSPQRGTPTGERLQQILNQHMGTLDAAVGTSAYSAIHPLDIIVITDGKPTDDPAAVMKEAVARMRRSKHHPNCIGVQFVQIGNDKKAKHVLEALVHGENGSMVDTVPYDGVLTPERLERILLGGLHPNVRALIL</sequence>
<dbReference type="PANTHER" id="PTHR24185:SF1">
    <property type="entry name" value="CALCIUM-INDEPENDENT PHOSPHOLIPASE A2-GAMMA"/>
    <property type="match status" value="1"/>
</dbReference>
<proteinExistence type="predicted"/>
<dbReference type="Gene3D" id="3.40.1090.10">
    <property type="entry name" value="Cytosolic phospholipase A2 catalytic domain"/>
    <property type="match status" value="1"/>
</dbReference>
<evidence type="ECO:0000256" key="2">
    <source>
        <dbReference type="ARBA" id="ARBA00022963"/>
    </source>
</evidence>
<protein>
    <recommendedName>
        <fullName evidence="9">PNPLA domain-containing protein</fullName>
    </recommendedName>
</protein>
<accession>A0A8H5EVT2</accession>
<dbReference type="EMBL" id="JAACJJ010000044">
    <property type="protein sequence ID" value="KAF5314455.1"/>
    <property type="molecule type" value="Genomic_DNA"/>
</dbReference>
<feature type="domain" description="PNPLA" evidence="6">
    <location>
        <begin position="19"/>
        <end position="220"/>
    </location>
</feature>
<organism evidence="7 8">
    <name type="scientific">Psilocybe cf. subviscida</name>
    <dbReference type="NCBI Taxonomy" id="2480587"/>
    <lineage>
        <taxon>Eukaryota</taxon>
        <taxon>Fungi</taxon>
        <taxon>Dikarya</taxon>
        <taxon>Basidiomycota</taxon>
        <taxon>Agaricomycotina</taxon>
        <taxon>Agaricomycetes</taxon>
        <taxon>Agaricomycetidae</taxon>
        <taxon>Agaricales</taxon>
        <taxon>Agaricineae</taxon>
        <taxon>Strophariaceae</taxon>
        <taxon>Psilocybe</taxon>
    </lineage>
</organism>
<keyword evidence="1" id="KW-0378">Hydrolase</keyword>
<dbReference type="SMART" id="SM00327">
    <property type="entry name" value="VWA"/>
    <property type="match status" value="1"/>
</dbReference>
<evidence type="ECO:0000313" key="8">
    <source>
        <dbReference type="Proteomes" id="UP000567179"/>
    </source>
</evidence>
<keyword evidence="8" id="KW-1185">Reference proteome</keyword>
<dbReference type="Proteomes" id="UP000567179">
    <property type="component" value="Unassembled WGS sequence"/>
</dbReference>
<gene>
    <name evidence="7" type="ORF">D9619_011933</name>
</gene>
<evidence type="ECO:0000256" key="3">
    <source>
        <dbReference type="ARBA" id="ARBA00023098"/>
    </source>
</evidence>
<dbReference type="PROSITE" id="PS51635">
    <property type="entry name" value="PNPLA"/>
    <property type="match status" value="1"/>
</dbReference>
<evidence type="ECO:0000313" key="7">
    <source>
        <dbReference type="EMBL" id="KAF5314455.1"/>
    </source>
</evidence>
<dbReference type="GO" id="GO:0016020">
    <property type="term" value="C:membrane"/>
    <property type="evidence" value="ECO:0007669"/>
    <property type="project" value="TreeGrafter"/>
</dbReference>
<reference evidence="7 8" key="1">
    <citation type="journal article" date="2020" name="ISME J.">
        <title>Uncovering the hidden diversity of litter-decomposition mechanisms in mushroom-forming fungi.</title>
        <authorList>
            <person name="Floudas D."/>
            <person name="Bentzer J."/>
            <person name="Ahren D."/>
            <person name="Johansson T."/>
            <person name="Persson P."/>
            <person name="Tunlid A."/>
        </authorList>
    </citation>
    <scope>NUCLEOTIDE SEQUENCE [LARGE SCALE GENOMIC DNA]</scope>
    <source>
        <strain evidence="7 8">CBS 101986</strain>
    </source>
</reference>
<dbReference type="InterPro" id="IPR002641">
    <property type="entry name" value="PNPLA_dom"/>
</dbReference>